<dbReference type="AlphaFoldDB" id="A0AAV1LBB3"/>
<dbReference type="EMBL" id="CAVLGL010000087">
    <property type="protein sequence ID" value="CAK1591634.1"/>
    <property type="molecule type" value="Genomic_DNA"/>
</dbReference>
<protein>
    <submittedName>
        <fullName evidence="1">Uncharacterized protein</fullName>
    </submittedName>
</protein>
<evidence type="ECO:0000313" key="1">
    <source>
        <dbReference type="EMBL" id="CAK1591634.1"/>
    </source>
</evidence>
<accession>A0AAV1LBB3</accession>
<sequence length="86" mass="9876">MFLALVTECPSQQFTGRILCADVQIDTFNDHEEVTSNKDTLNTKGWDLILINLILIPTQIFELLKRQLNYTVSKFGVFFFLVSSTM</sequence>
<evidence type="ECO:0000313" key="2">
    <source>
        <dbReference type="Proteomes" id="UP001314205"/>
    </source>
</evidence>
<reference evidence="1 2" key="1">
    <citation type="submission" date="2023-11" db="EMBL/GenBank/DDBJ databases">
        <authorList>
            <person name="Hedman E."/>
            <person name="Englund M."/>
            <person name="Stromberg M."/>
            <person name="Nyberg Akerstrom W."/>
            <person name="Nylinder S."/>
            <person name="Jareborg N."/>
            <person name="Kallberg Y."/>
            <person name="Kronander E."/>
        </authorList>
    </citation>
    <scope>NUCLEOTIDE SEQUENCE [LARGE SCALE GENOMIC DNA]</scope>
</reference>
<proteinExistence type="predicted"/>
<gene>
    <name evidence="1" type="ORF">PARMNEM_LOCUS11822</name>
</gene>
<comment type="caution">
    <text evidence="1">The sequence shown here is derived from an EMBL/GenBank/DDBJ whole genome shotgun (WGS) entry which is preliminary data.</text>
</comment>
<organism evidence="1 2">
    <name type="scientific">Parnassius mnemosyne</name>
    <name type="common">clouded apollo</name>
    <dbReference type="NCBI Taxonomy" id="213953"/>
    <lineage>
        <taxon>Eukaryota</taxon>
        <taxon>Metazoa</taxon>
        <taxon>Ecdysozoa</taxon>
        <taxon>Arthropoda</taxon>
        <taxon>Hexapoda</taxon>
        <taxon>Insecta</taxon>
        <taxon>Pterygota</taxon>
        <taxon>Neoptera</taxon>
        <taxon>Endopterygota</taxon>
        <taxon>Lepidoptera</taxon>
        <taxon>Glossata</taxon>
        <taxon>Ditrysia</taxon>
        <taxon>Papilionoidea</taxon>
        <taxon>Papilionidae</taxon>
        <taxon>Parnassiinae</taxon>
        <taxon>Parnassini</taxon>
        <taxon>Parnassius</taxon>
        <taxon>Driopa</taxon>
    </lineage>
</organism>
<name>A0AAV1LBB3_9NEOP</name>
<dbReference type="Proteomes" id="UP001314205">
    <property type="component" value="Unassembled WGS sequence"/>
</dbReference>
<keyword evidence="2" id="KW-1185">Reference proteome</keyword>